<evidence type="ECO:0000313" key="3">
    <source>
        <dbReference type="Proteomes" id="UP000828390"/>
    </source>
</evidence>
<sequence>MFIIDAIESLQAAMDIFEERNQAVNGWHRRRMARIRDVIGPAPRDLPRQVRHERINVDEDHLSFMSNDQNKVGLYVAAKPLSPENYYFEIEIVDTGAISAIGIGLVPYKYPMDSQPGWRQFSVGYHADDGQLFKASGFGRPFGAKCNIGDRMGCGVKFKKSEEDRQQVEQAVQVFFTRNGQEVGTVTVPNPPGGLYPAVGMHSDGEEVRLILDAEWQYEELMHMAVDSGEEEWLRLHDIKLNGMTLEYSGRGKSIHDVGLAQAKYPLDTKNHYFEIEIVDPGENCYIAIGVARRNYPKDRHPGWNKGSIAYHADDGKIFVGSGIGDPFGPRCQKGDVMGCGIMFPPDYDSEVDSDLSPDETEESQERVVDHDNLYNPETDSEDDDWANYVNKEPETGTKVQIFFTQNGKIIGYKNVTIPKGGFYPTVGMLSSCEKVRVDLRPLTG</sequence>
<evidence type="ECO:0000259" key="1">
    <source>
        <dbReference type="PROSITE" id="PS50188"/>
    </source>
</evidence>
<reference evidence="2" key="2">
    <citation type="submission" date="2020-11" db="EMBL/GenBank/DDBJ databases">
        <authorList>
            <person name="McCartney M.A."/>
            <person name="Auch B."/>
            <person name="Kono T."/>
            <person name="Mallez S."/>
            <person name="Becker A."/>
            <person name="Gohl D.M."/>
            <person name="Silverstein K.A.T."/>
            <person name="Koren S."/>
            <person name="Bechman K.B."/>
            <person name="Herman A."/>
            <person name="Abrahante J.E."/>
            <person name="Garbe J."/>
        </authorList>
    </citation>
    <scope>NUCLEOTIDE SEQUENCE</scope>
    <source>
        <strain evidence="2">Duluth1</strain>
        <tissue evidence="2">Whole animal</tissue>
    </source>
</reference>
<organism evidence="2 3">
    <name type="scientific">Dreissena polymorpha</name>
    <name type="common">Zebra mussel</name>
    <name type="synonym">Mytilus polymorpha</name>
    <dbReference type="NCBI Taxonomy" id="45954"/>
    <lineage>
        <taxon>Eukaryota</taxon>
        <taxon>Metazoa</taxon>
        <taxon>Spiralia</taxon>
        <taxon>Lophotrochozoa</taxon>
        <taxon>Mollusca</taxon>
        <taxon>Bivalvia</taxon>
        <taxon>Autobranchia</taxon>
        <taxon>Heteroconchia</taxon>
        <taxon>Euheterodonta</taxon>
        <taxon>Imparidentia</taxon>
        <taxon>Neoheterodontei</taxon>
        <taxon>Myida</taxon>
        <taxon>Dreissenoidea</taxon>
        <taxon>Dreissenidae</taxon>
        <taxon>Dreissena</taxon>
    </lineage>
</organism>
<dbReference type="PROSITE" id="PS50188">
    <property type="entry name" value="B302_SPRY"/>
    <property type="match status" value="1"/>
</dbReference>
<dbReference type="OrthoDB" id="25503at2759"/>
<evidence type="ECO:0000313" key="2">
    <source>
        <dbReference type="EMBL" id="KAH3886076.1"/>
    </source>
</evidence>
<name>A0A9D4N1K9_DREPO</name>
<dbReference type="InterPro" id="IPR013320">
    <property type="entry name" value="ConA-like_dom_sf"/>
</dbReference>
<comment type="caution">
    <text evidence="2">The sequence shown here is derived from an EMBL/GenBank/DDBJ whole genome shotgun (WGS) entry which is preliminary data.</text>
</comment>
<feature type="domain" description="B30.2/SPRY" evidence="1">
    <location>
        <begin position="24"/>
        <end position="217"/>
    </location>
</feature>
<dbReference type="Gene3D" id="2.60.120.920">
    <property type="match status" value="2"/>
</dbReference>
<keyword evidence="3" id="KW-1185">Reference proteome</keyword>
<dbReference type="InterPro" id="IPR003877">
    <property type="entry name" value="SPRY_dom"/>
</dbReference>
<reference evidence="2" key="1">
    <citation type="journal article" date="2019" name="bioRxiv">
        <title>The Genome of the Zebra Mussel, Dreissena polymorpha: A Resource for Invasive Species Research.</title>
        <authorList>
            <person name="McCartney M.A."/>
            <person name="Auch B."/>
            <person name="Kono T."/>
            <person name="Mallez S."/>
            <person name="Zhang Y."/>
            <person name="Obille A."/>
            <person name="Becker A."/>
            <person name="Abrahante J.E."/>
            <person name="Garbe J."/>
            <person name="Badalamenti J.P."/>
            <person name="Herman A."/>
            <person name="Mangelson H."/>
            <person name="Liachko I."/>
            <person name="Sullivan S."/>
            <person name="Sone E.D."/>
            <person name="Koren S."/>
            <person name="Silverstein K.A.T."/>
            <person name="Beckman K.B."/>
            <person name="Gohl D.M."/>
        </authorList>
    </citation>
    <scope>NUCLEOTIDE SEQUENCE</scope>
    <source>
        <strain evidence="2">Duluth1</strain>
        <tissue evidence="2">Whole animal</tissue>
    </source>
</reference>
<protein>
    <recommendedName>
        <fullName evidence="1">B30.2/SPRY domain-containing protein</fullName>
    </recommendedName>
</protein>
<dbReference type="AlphaFoldDB" id="A0A9D4N1K9"/>
<dbReference type="Proteomes" id="UP000828390">
    <property type="component" value="Unassembled WGS sequence"/>
</dbReference>
<accession>A0A9D4N1K9</accession>
<dbReference type="PANTHER" id="PTHR12864">
    <property type="entry name" value="RAN BINDING PROTEIN 9-RELATED"/>
    <property type="match status" value="1"/>
</dbReference>
<dbReference type="SMART" id="SM00449">
    <property type="entry name" value="SPRY"/>
    <property type="match status" value="2"/>
</dbReference>
<dbReference type="EMBL" id="JAIWYP010000001">
    <property type="protein sequence ID" value="KAH3886076.1"/>
    <property type="molecule type" value="Genomic_DNA"/>
</dbReference>
<dbReference type="InterPro" id="IPR001870">
    <property type="entry name" value="B30.2/SPRY"/>
</dbReference>
<dbReference type="Pfam" id="PF00622">
    <property type="entry name" value="SPRY"/>
    <property type="match status" value="2"/>
</dbReference>
<gene>
    <name evidence="2" type="ORF">DPMN_010077</name>
</gene>
<proteinExistence type="predicted"/>
<dbReference type="SUPFAM" id="SSF49899">
    <property type="entry name" value="Concanavalin A-like lectins/glucanases"/>
    <property type="match status" value="2"/>
</dbReference>
<dbReference type="CDD" id="cd12908">
    <property type="entry name" value="SPRYD3"/>
    <property type="match status" value="1"/>
</dbReference>
<dbReference type="InterPro" id="IPR050618">
    <property type="entry name" value="Ubq-SigPath_Reg"/>
</dbReference>
<dbReference type="InterPro" id="IPR035783">
    <property type="entry name" value="SPRYD3_SPRY"/>
</dbReference>
<dbReference type="InterPro" id="IPR043136">
    <property type="entry name" value="B30.2/SPRY_sf"/>
</dbReference>